<dbReference type="PROSITE" id="PS50931">
    <property type="entry name" value="HTH_LYSR"/>
    <property type="match status" value="1"/>
</dbReference>
<dbReference type="Gene3D" id="3.40.190.290">
    <property type="match status" value="1"/>
</dbReference>
<dbReference type="EMBL" id="JBHRYJ010000004">
    <property type="protein sequence ID" value="MFC3677555.1"/>
    <property type="molecule type" value="Genomic_DNA"/>
</dbReference>
<dbReference type="SUPFAM" id="SSF46785">
    <property type="entry name" value="Winged helix' DNA-binding domain"/>
    <property type="match status" value="1"/>
</dbReference>
<dbReference type="Pfam" id="PF03466">
    <property type="entry name" value="LysR_substrate"/>
    <property type="match status" value="1"/>
</dbReference>
<keyword evidence="2" id="KW-0805">Transcription regulation</keyword>
<evidence type="ECO:0000256" key="3">
    <source>
        <dbReference type="ARBA" id="ARBA00023125"/>
    </source>
</evidence>
<evidence type="ECO:0000313" key="6">
    <source>
        <dbReference type="EMBL" id="MFC3677555.1"/>
    </source>
</evidence>
<keyword evidence="7" id="KW-1185">Reference proteome</keyword>
<evidence type="ECO:0000259" key="5">
    <source>
        <dbReference type="PROSITE" id="PS50931"/>
    </source>
</evidence>
<comment type="caution">
    <text evidence="6">The sequence shown here is derived from an EMBL/GenBank/DDBJ whole genome shotgun (WGS) entry which is preliminary data.</text>
</comment>
<dbReference type="InterPro" id="IPR000847">
    <property type="entry name" value="LysR_HTH_N"/>
</dbReference>
<keyword evidence="3" id="KW-0238">DNA-binding</keyword>
<sequence>MTERFRTDDRLDWNDLRYVLALSRHGSLSAAARSLKVNHATVARRVAALEAVLGTPLFDRHARGYRATPAAQPVIAAAEQVEAPLLQLGRMAGARQAEQIEGLVRVTATEGVAAYAIAPALPALLRRWPKLQIEIVVEHRSLSLARREADIAFRWARPQTGELYASRLGSIPYRVYRTPALADRSMMARYDESLADLPESRWLAKQAGLQPALSSNSMMPLLAAARAGACAVLLPDYVGRQFSELVAEPGKPVVSRDLWLVLHRDLRRAPRVRAVSDHLSAAIRTLLRG</sequence>
<name>A0ABV7VJ72_9PROT</name>
<evidence type="ECO:0000256" key="2">
    <source>
        <dbReference type="ARBA" id="ARBA00023015"/>
    </source>
</evidence>
<gene>
    <name evidence="6" type="ORF">ACFOOQ_18515</name>
</gene>
<dbReference type="Pfam" id="PF00126">
    <property type="entry name" value="HTH_1"/>
    <property type="match status" value="1"/>
</dbReference>
<keyword evidence="4" id="KW-0804">Transcription</keyword>
<evidence type="ECO:0000313" key="7">
    <source>
        <dbReference type="Proteomes" id="UP001595711"/>
    </source>
</evidence>
<feature type="domain" description="HTH lysR-type" evidence="5">
    <location>
        <begin position="11"/>
        <end position="68"/>
    </location>
</feature>
<accession>A0ABV7VJ72</accession>
<evidence type="ECO:0000256" key="1">
    <source>
        <dbReference type="ARBA" id="ARBA00009437"/>
    </source>
</evidence>
<protein>
    <submittedName>
        <fullName evidence="6">LysR family transcriptional regulator</fullName>
    </submittedName>
</protein>
<dbReference type="InterPro" id="IPR036388">
    <property type="entry name" value="WH-like_DNA-bd_sf"/>
</dbReference>
<dbReference type="Proteomes" id="UP001595711">
    <property type="component" value="Unassembled WGS sequence"/>
</dbReference>
<dbReference type="PANTHER" id="PTHR30579:SF3">
    <property type="entry name" value="TRANSCRIPTIONAL REGULATORY PROTEIN"/>
    <property type="match status" value="1"/>
</dbReference>
<proteinExistence type="inferred from homology"/>
<dbReference type="RefSeq" id="WP_379729110.1">
    <property type="nucleotide sequence ID" value="NZ_JBHRYJ010000004.1"/>
</dbReference>
<dbReference type="InterPro" id="IPR005119">
    <property type="entry name" value="LysR_subst-bd"/>
</dbReference>
<dbReference type="Gene3D" id="1.10.10.10">
    <property type="entry name" value="Winged helix-like DNA-binding domain superfamily/Winged helix DNA-binding domain"/>
    <property type="match status" value="1"/>
</dbReference>
<reference evidence="7" key="1">
    <citation type="journal article" date="2019" name="Int. J. Syst. Evol. Microbiol.">
        <title>The Global Catalogue of Microorganisms (GCM) 10K type strain sequencing project: providing services to taxonomists for standard genome sequencing and annotation.</title>
        <authorList>
            <consortium name="The Broad Institute Genomics Platform"/>
            <consortium name="The Broad Institute Genome Sequencing Center for Infectious Disease"/>
            <person name="Wu L."/>
            <person name="Ma J."/>
        </authorList>
    </citation>
    <scope>NUCLEOTIDE SEQUENCE [LARGE SCALE GENOMIC DNA]</scope>
    <source>
        <strain evidence="7">KCTC 42182</strain>
    </source>
</reference>
<dbReference type="InterPro" id="IPR036390">
    <property type="entry name" value="WH_DNA-bd_sf"/>
</dbReference>
<dbReference type="PANTHER" id="PTHR30579">
    <property type="entry name" value="TRANSCRIPTIONAL REGULATOR"/>
    <property type="match status" value="1"/>
</dbReference>
<dbReference type="SUPFAM" id="SSF53850">
    <property type="entry name" value="Periplasmic binding protein-like II"/>
    <property type="match status" value="1"/>
</dbReference>
<evidence type="ECO:0000256" key="4">
    <source>
        <dbReference type="ARBA" id="ARBA00023163"/>
    </source>
</evidence>
<comment type="similarity">
    <text evidence="1">Belongs to the LysR transcriptional regulatory family.</text>
</comment>
<organism evidence="6 7">
    <name type="scientific">Ferrovibrio xuzhouensis</name>
    <dbReference type="NCBI Taxonomy" id="1576914"/>
    <lineage>
        <taxon>Bacteria</taxon>
        <taxon>Pseudomonadati</taxon>
        <taxon>Pseudomonadota</taxon>
        <taxon>Alphaproteobacteria</taxon>
        <taxon>Rhodospirillales</taxon>
        <taxon>Rhodospirillaceae</taxon>
        <taxon>Ferrovibrio</taxon>
    </lineage>
</organism>
<dbReference type="InterPro" id="IPR050176">
    <property type="entry name" value="LTTR"/>
</dbReference>